<keyword evidence="4 9" id="KW-0349">Heme</keyword>
<dbReference type="InterPro" id="IPR036396">
    <property type="entry name" value="Cyt_P450_sf"/>
</dbReference>
<comment type="pathway">
    <text evidence="2">Secondary metabolite biosynthesis.</text>
</comment>
<sequence>MASVDLLLAGPPLRLSKPPGPKPLPIIGNLLDLTSTTKEFWLLATKWAKEFGSVVSLHFFNVNVVFINTAEAANDLLDQRGVVYAGRPQLLMAGEMCGCEHMVTVPDERMDRLLILFVKVVFTTYNARFRRLRTLLHKALSPSAIQVYEPLITSATRSFLRNLRASPESFFSHIKFYSGTIGLSVVYGHEAKFASDHFLLLLDECLEYLSCEITSGGGIWLVDVFPILRYLPKWLPGAGFKRKAEKWKRRIDAFADEPFQLLKDNMETGTYRQSFCSTLLEDPIVAENSAETGKEEFEFDLKWAANSMYSSTVDSNLAAITLIILALIANPAAQKAARAEIDTVVGNDRLPDFQDREKLVYVEALYKECLRWGIPNPITMAHRVMKDDIYKGMHIPEGTLVFGNIWAMLRDPEVYPSPESFRPERFLEPCTPEEDRKRDPKIAFGFGRRICPGMYLVDSTIWLLMVNMLAVFDFSKAKDELGIDQEINVEFNNPFFRIPTEFKCNIKPRDEKASKLLEQLQVFDA</sequence>
<comment type="similarity">
    <text evidence="3 10">Belongs to the cytochrome P450 family.</text>
</comment>
<dbReference type="Proteomes" id="UP000807306">
    <property type="component" value="Unassembled WGS sequence"/>
</dbReference>
<dbReference type="OrthoDB" id="2789670at2759"/>
<dbReference type="PANTHER" id="PTHR46300">
    <property type="entry name" value="P450, PUTATIVE (EUROFUNG)-RELATED-RELATED"/>
    <property type="match status" value="1"/>
</dbReference>
<dbReference type="AlphaFoldDB" id="A0A9P6JNB8"/>
<dbReference type="PANTHER" id="PTHR46300:SF7">
    <property type="entry name" value="P450, PUTATIVE (EUROFUNG)-RELATED"/>
    <property type="match status" value="1"/>
</dbReference>
<evidence type="ECO:0000256" key="2">
    <source>
        <dbReference type="ARBA" id="ARBA00005179"/>
    </source>
</evidence>
<comment type="cofactor">
    <cofactor evidence="1 9">
        <name>heme</name>
        <dbReference type="ChEBI" id="CHEBI:30413"/>
    </cofactor>
</comment>
<proteinExistence type="inferred from homology"/>
<dbReference type="InterPro" id="IPR050364">
    <property type="entry name" value="Cytochrome_P450_fung"/>
</dbReference>
<dbReference type="Gene3D" id="1.10.630.10">
    <property type="entry name" value="Cytochrome P450"/>
    <property type="match status" value="1"/>
</dbReference>
<evidence type="ECO:0000256" key="10">
    <source>
        <dbReference type="RuleBase" id="RU000461"/>
    </source>
</evidence>
<dbReference type="PROSITE" id="PS00086">
    <property type="entry name" value="CYTOCHROME_P450"/>
    <property type="match status" value="1"/>
</dbReference>
<keyword evidence="6 10" id="KW-0560">Oxidoreductase</keyword>
<keyword evidence="12" id="KW-1185">Reference proteome</keyword>
<organism evidence="11 12">
    <name type="scientific">Crepidotus variabilis</name>
    <dbReference type="NCBI Taxonomy" id="179855"/>
    <lineage>
        <taxon>Eukaryota</taxon>
        <taxon>Fungi</taxon>
        <taxon>Dikarya</taxon>
        <taxon>Basidiomycota</taxon>
        <taxon>Agaricomycotina</taxon>
        <taxon>Agaricomycetes</taxon>
        <taxon>Agaricomycetidae</taxon>
        <taxon>Agaricales</taxon>
        <taxon>Agaricineae</taxon>
        <taxon>Crepidotaceae</taxon>
        <taxon>Crepidotus</taxon>
    </lineage>
</organism>
<dbReference type="Pfam" id="PF00067">
    <property type="entry name" value="p450"/>
    <property type="match status" value="2"/>
</dbReference>
<dbReference type="GO" id="GO:0020037">
    <property type="term" value="F:heme binding"/>
    <property type="evidence" value="ECO:0007669"/>
    <property type="project" value="InterPro"/>
</dbReference>
<evidence type="ECO:0000256" key="7">
    <source>
        <dbReference type="ARBA" id="ARBA00023004"/>
    </source>
</evidence>
<dbReference type="CDD" id="cd11065">
    <property type="entry name" value="CYP64-like"/>
    <property type="match status" value="1"/>
</dbReference>
<name>A0A9P6JNB8_9AGAR</name>
<evidence type="ECO:0000256" key="5">
    <source>
        <dbReference type="ARBA" id="ARBA00022723"/>
    </source>
</evidence>
<evidence type="ECO:0000256" key="3">
    <source>
        <dbReference type="ARBA" id="ARBA00010617"/>
    </source>
</evidence>
<feature type="binding site" description="axial binding residue" evidence="9">
    <location>
        <position position="451"/>
    </location>
    <ligand>
        <name>heme</name>
        <dbReference type="ChEBI" id="CHEBI:30413"/>
    </ligand>
    <ligandPart>
        <name>Fe</name>
        <dbReference type="ChEBI" id="CHEBI:18248"/>
    </ligandPart>
</feature>
<dbReference type="InterPro" id="IPR017972">
    <property type="entry name" value="Cyt_P450_CS"/>
</dbReference>
<evidence type="ECO:0000313" key="12">
    <source>
        <dbReference type="Proteomes" id="UP000807306"/>
    </source>
</evidence>
<gene>
    <name evidence="11" type="ORF">CPB83DRAFT_895987</name>
</gene>
<dbReference type="InterPro" id="IPR002401">
    <property type="entry name" value="Cyt_P450_E_grp-I"/>
</dbReference>
<reference evidence="11" key="1">
    <citation type="submission" date="2020-11" db="EMBL/GenBank/DDBJ databases">
        <authorList>
            <consortium name="DOE Joint Genome Institute"/>
            <person name="Ahrendt S."/>
            <person name="Riley R."/>
            <person name="Andreopoulos W."/>
            <person name="Labutti K."/>
            <person name="Pangilinan J."/>
            <person name="Ruiz-Duenas F.J."/>
            <person name="Barrasa J.M."/>
            <person name="Sanchez-Garcia M."/>
            <person name="Camarero S."/>
            <person name="Miyauchi S."/>
            <person name="Serrano A."/>
            <person name="Linde D."/>
            <person name="Babiker R."/>
            <person name="Drula E."/>
            <person name="Ayuso-Fernandez I."/>
            <person name="Pacheco R."/>
            <person name="Padilla G."/>
            <person name="Ferreira P."/>
            <person name="Barriuso J."/>
            <person name="Kellner H."/>
            <person name="Castanera R."/>
            <person name="Alfaro M."/>
            <person name="Ramirez L."/>
            <person name="Pisabarro A.G."/>
            <person name="Kuo A."/>
            <person name="Tritt A."/>
            <person name="Lipzen A."/>
            <person name="He G."/>
            <person name="Yan M."/>
            <person name="Ng V."/>
            <person name="Cullen D."/>
            <person name="Martin F."/>
            <person name="Rosso M.-N."/>
            <person name="Henrissat B."/>
            <person name="Hibbett D."/>
            <person name="Martinez A.T."/>
            <person name="Grigoriev I.V."/>
        </authorList>
    </citation>
    <scope>NUCLEOTIDE SEQUENCE</scope>
    <source>
        <strain evidence="11">CBS 506.95</strain>
    </source>
</reference>
<keyword evidence="8 10" id="KW-0503">Monooxygenase</keyword>
<accession>A0A9P6JNB8</accession>
<dbReference type="GO" id="GO:0016705">
    <property type="term" value="F:oxidoreductase activity, acting on paired donors, with incorporation or reduction of molecular oxygen"/>
    <property type="evidence" value="ECO:0007669"/>
    <property type="project" value="InterPro"/>
</dbReference>
<protein>
    <submittedName>
        <fullName evidence="11">Cytochrome P450</fullName>
    </submittedName>
</protein>
<evidence type="ECO:0000256" key="6">
    <source>
        <dbReference type="ARBA" id="ARBA00023002"/>
    </source>
</evidence>
<dbReference type="SUPFAM" id="SSF48264">
    <property type="entry name" value="Cytochrome P450"/>
    <property type="match status" value="1"/>
</dbReference>
<keyword evidence="7 9" id="KW-0408">Iron</keyword>
<dbReference type="GO" id="GO:0004497">
    <property type="term" value="F:monooxygenase activity"/>
    <property type="evidence" value="ECO:0007669"/>
    <property type="project" value="UniProtKB-KW"/>
</dbReference>
<dbReference type="InterPro" id="IPR001128">
    <property type="entry name" value="Cyt_P450"/>
</dbReference>
<evidence type="ECO:0000256" key="1">
    <source>
        <dbReference type="ARBA" id="ARBA00001971"/>
    </source>
</evidence>
<evidence type="ECO:0000313" key="11">
    <source>
        <dbReference type="EMBL" id="KAF9526653.1"/>
    </source>
</evidence>
<dbReference type="GO" id="GO:0005506">
    <property type="term" value="F:iron ion binding"/>
    <property type="evidence" value="ECO:0007669"/>
    <property type="project" value="InterPro"/>
</dbReference>
<dbReference type="EMBL" id="MU157869">
    <property type="protein sequence ID" value="KAF9526653.1"/>
    <property type="molecule type" value="Genomic_DNA"/>
</dbReference>
<comment type="caution">
    <text evidence="11">The sequence shown here is derived from an EMBL/GenBank/DDBJ whole genome shotgun (WGS) entry which is preliminary data.</text>
</comment>
<evidence type="ECO:0000256" key="4">
    <source>
        <dbReference type="ARBA" id="ARBA00022617"/>
    </source>
</evidence>
<keyword evidence="5 9" id="KW-0479">Metal-binding</keyword>
<dbReference type="PRINTS" id="PR00463">
    <property type="entry name" value="EP450I"/>
</dbReference>
<evidence type="ECO:0000256" key="9">
    <source>
        <dbReference type="PIRSR" id="PIRSR602401-1"/>
    </source>
</evidence>
<evidence type="ECO:0000256" key="8">
    <source>
        <dbReference type="ARBA" id="ARBA00023033"/>
    </source>
</evidence>